<dbReference type="EMBL" id="LSSN01006044">
    <property type="protein sequence ID" value="OMJ07465.1"/>
    <property type="molecule type" value="Genomic_DNA"/>
</dbReference>
<name>A0A1R1WYL8_9FUNG</name>
<dbReference type="Proteomes" id="UP000187283">
    <property type="component" value="Unassembled WGS sequence"/>
</dbReference>
<keyword evidence="2" id="KW-1185">Reference proteome</keyword>
<comment type="caution">
    <text evidence="1">The sequence shown here is derived from an EMBL/GenBank/DDBJ whole genome shotgun (WGS) entry which is preliminary data.</text>
</comment>
<evidence type="ECO:0000313" key="1">
    <source>
        <dbReference type="EMBL" id="OMJ07465.1"/>
    </source>
</evidence>
<organism evidence="1 2">
    <name type="scientific">Smittium culicis</name>
    <dbReference type="NCBI Taxonomy" id="133412"/>
    <lineage>
        <taxon>Eukaryota</taxon>
        <taxon>Fungi</taxon>
        <taxon>Fungi incertae sedis</taxon>
        <taxon>Zoopagomycota</taxon>
        <taxon>Kickxellomycotina</taxon>
        <taxon>Harpellomycetes</taxon>
        <taxon>Harpellales</taxon>
        <taxon>Legeriomycetaceae</taxon>
        <taxon>Smittium</taxon>
    </lineage>
</organism>
<gene>
    <name evidence="1" type="ORF">AYI70_g12173</name>
</gene>
<proteinExistence type="predicted"/>
<accession>A0A1R1WYL8</accession>
<protein>
    <submittedName>
        <fullName evidence="1">Uncharacterized protein</fullName>
    </submittedName>
</protein>
<dbReference type="AlphaFoldDB" id="A0A1R1WYL8"/>
<reference evidence="1 2" key="1">
    <citation type="submission" date="2017-01" db="EMBL/GenBank/DDBJ databases">
        <authorList>
            <person name="Mah S.A."/>
            <person name="Swanson W.J."/>
            <person name="Moy G.W."/>
            <person name="Vacquier V.D."/>
        </authorList>
    </citation>
    <scope>NUCLEOTIDE SEQUENCE [LARGE SCALE GENOMIC DNA]</scope>
    <source>
        <strain evidence="1 2">GSMNP</strain>
    </source>
</reference>
<sequence>MDDKLFSESEQFAFDLTKIGLYIEEISRELRNIVDPTELETKLFVEEISVSSQDLARLAFHYALMWINSKRDSLFQSSRMTKISPLQNLEQISQSTNTRSIPMQFKKSLYDEAPTTWESENLDGRRVRHPESVDKFDPGKIKENQKIQRAFPTLSTDAERSEAVGHPIKPSKLVVIDAETLKSKRKRTCYNECFWNRLGNNKQLIVHGGSLESEDSSRIIELQISSHLTTFSETTCASLEIYKSENTNRQPDHKINLHEQRKDVKSQDIKSCKGILGNNHEEQHQSRHKQYSRIREYTSRLAVKELPQNVGMEAAHALVQLSEQKVGSSKDRFICFSGKSTSNKVLFSNTRSKFNEYGCSRQSLAEIGGLCKPTLTLTTPNSALSSDGKYIDGNYSTKLDSSTMVPIITEDCYMPSYDTTGGTPSM</sequence>
<evidence type="ECO:0000313" key="2">
    <source>
        <dbReference type="Proteomes" id="UP000187283"/>
    </source>
</evidence>